<dbReference type="Gene3D" id="3.40.50.300">
    <property type="entry name" value="P-loop containing nucleotide triphosphate hydrolases"/>
    <property type="match status" value="1"/>
</dbReference>
<reference evidence="2 3" key="1">
    <citation type="journal article" date="2021" name="bioRxiv">
        <title>Chromosome-scale and haplotype-resolved genome assembly of a tetraploid potato cultivar.</title>
        <authorList>
            <person name="Sun H."/>
            <person name="Jiao W.-B."/>
            <person name="Krause K."/>
            <person name="Campoy J.A."/>
            <person name="Goel M."/>
            <person name="Folz-Donahue K."/>
            <person name="Kukat C."/>
            <person name="Huettel B."/>
            <person name="Schneeberger K."/>
        </authorList>
    </citation>
    <scope>NUCLEOTIDE SEQUENCE [LARGE SCALE GENOMIC DNA]</scope>
    <source>
        <strain evidence="2">SolTubOtavaFocal</strain>
        <tissue evidence="2">Leaves</tissue>
    </source>
</reference>
<comment type="caution">
    <text evidence="2">The sequence shown here is derived from an EMBL/GenBank/DDBJ whole genome shotgun (WGS) entry which is preliminary data.</text>
</comment>
<evidence type="ECO:0000259" key="1">
    <source>
        <dbReference type="Pfam" id="PF00931"/>
    </source>
</evidence>
<dbReference type="Pfam" id="PF00931">
    <property type="entry name" value="NB-ARC"/>
    <property type="match status" value="1"/>
</dbReference>
<dbReference type="EMBL" id="JAIVGD010000018">
    <property type="protein sequence ID" value="KAH0753911.1"/>
    <property type="molecule type" value="Genomic_DNA"/>
</dbReference>
<organism evidence="2 3">
    <name type="scientific">Solanum tuberosum</name>
    <name type="common">Potato</name>
    <dbReference type="NCBI Taxonomy" id="4113"/>
    <lineage>
        <taxon>Eukaryota</taxon>
        <taxon>Viridiplantae</taxon>
        <taxon>Streptophyta</taxon>
        <taxon>Embryophyta</taxon>
        <taxon>Tracheophyta</taxon>
        <taxon>Spermatophyta</taxon>
        <taxon>Magnoliopsida</taxon>
        <taxon>eudicotyledons</taxon>
        <taxon>Gunneridae</taxon>
        <taxon>Pentapetalae</taxon>
        <taxon>asterids</taxon>
        <taxon>lamiids</taxon>
        <taxon>Solanales</taxon>
        <taxon>Solanaceae</taxon>
        <taxon>Solanoideae</taxon>
        <taxon>Solaneae</taxon>
        <taxon>Solanum</taxon>
    </lineage>
</organism>
<name>A0ABQ7UQ20_SOLTU</name>
<dbReference type="InterPro" id="IPR027417">
    <property type="entry name" value="P-loop_NTPase"/>
</dbReference>
<feature type="domain" description="NB-ARC" evidence="1">
    <location>
        <begin position="27"/>
        <end position="82"/>
    </location>
</feature>
<proteinExistence type="predicted"/>
<protein>
    <recommendedName>
        <fullName evidence="1">NB-ARC domain-containing protein</fullName>
    </recommendedName>
</protein>
<evidence type="ECO:0000313" key="3">
    <source>
        <dbReference type="Proteomes" id="UP000826656"/>
    </source>
</evidence>
<evidence type="ECO:0000313" key="2">
    <source>
        <dbReference type="EMBL" id="KAH0753911.1"/>
    </source>
</evidence>
<dbReference type="InterPro" id="IPR002182">
    <property type="entry name" value="NB-ARC"/>
</dbReference>
<accession>A0ABQ7UQ20</accession>
<dbReference type="Proteomes" id="UP000826656">
    <property type="component" value="Unassembled WGS sequence"/>
</dbReference>
<gene>
    <name evidence="2" type="ORF">KY290_024181</name>
</gene>
<dbReference type="SUPFAM" id="SSF52540">
    <property type="entry name" value="P-loop containing nucleoside triphosphate hydrolases"/>
    <property type="match status" value="1"/>
</dbReference>
<sequence length="82" mass="9610">MLNYPEVIQCCQIWKMLTCGDLMINLEIIVERLRGRQSDQNIFTISGMGGIGKTTLARKTHDHLPIRYHFDLRVWVTISQEY</sequence>
<keyword evidence="3" id="KW-1185">Reference proteome</keyword>